<evidence type="ECO:0000313" key="2">
    <source>
        <dbReference type="Proteomes" id="UP000500857"/>
    </source>
</evidence>
<dbReference type="SUPFAM" id="SSF53448">
    <property type="entry name" value="Nucleotide-diphospho-sugar transferases"/>
    <property type="match status" value="1"/>
</dbReference>
<dbReference type="InterPro" id="IPR029044">
    <property type="entry name" value="Nucleotide-diphossugar_trans"/>
</dbReference>
<accession>A0A6H1U120</accession>
<dbReference type="KEGG" id="oxy:HCG48_19655"/>
<dbReference type="InterPro" id="IPR054619">
    <property type="entry name" value="Npun_R2821-like"/>
</dbReference>
<dbReference type="NCBIfam" id="NF045582">
    <property type="entry name" value="Npun_R2823_gen"/>
    <property type="match status" value="1"/>
</dbReference>
<name>A0A6H1U120_9CYAN</name>
<dbReference type="AlphaFoldDB" id="A0A6H1U120"/>
<dbReference type="RefSeq" id="WP_168570679.1">
    <property type="nucleotide sequence ID" value="NZ_CP051167.1"/>
</dbReference>
<sequence>MPSYGIYILANDVVYDQFVALVNSIEANVSPDLPICVIPYNDRLELIQKEIQFRPQLSLFENWEAMRRWDEFARDIWAAHSVAQQHQSHSDWYGGNLQRRLAAFEGDFDRFVYYDCDSLAMKPLDRVFERLDRWDFVFDDWEHQKPTPVAALNIPLIEKTGRYTEAEIRPKLHCGSFFASKRGLFDAAAIAQLKTRLIDGGEIEWINGRGWWDDAFLFCYLTLPRDRSVFNFTLSDTPYERTGNCADSDPFVNIDNILYNEQGLKPIHRIHYMNYPSIYFNRLSQGENLNIPHQDVFLHYRFLKHPEAKPKELKTPSPAIELAYQISKKLQKIRKKLLQSNPMKEKSAIGV</sequence>
<proteinExistence type="predicted"/>
<dbReference type="Proteomes" id="UP000500857">
    <property type="component" value="Chromosome"/>
</dbReference>
<organism evidence="1 2">
    <name type="scientific">Oxynema aestuarii AP17</name>
    <dbReference type="NCBI Taxonomy" id="2064643"/>
    <lineage>
        <taxon>Bacteria</taxon>
        <taxon>Bacillati</taxon>
        <taxon>Cyanobacteriota</taxon>
        <taxon>Cyanophyceae</taxon>
        <taxon>Oscillatoriophycideae</taxon>
        <taxon>Oscillatoriales</taxon>
        <taxon>Oscillatoriaceae</taxon>
        <taxon>Oxynema</taxon>
        <taxon>Oxynema aestuarii</taxon>
    </lineage>
</organism>
<evidence type="ECO:0000313" key="1">
    <source>
        <dbReference type="EMBL" id="QIZ72531.1"/>
    </source>
</evidence>
<protein>
    <submittedName>
        <fullName evidence="1">Methionine synthase</fullName>
    </submittedName>
</protein>
<reference evidence="1 2" key="1">
    <citation type="submission" date="2020-04" db="EMBL/GenBank/DDBJ databases">
        <authorList>
            <person name="Basu S."/>
            <person name="Maruthanayagam V."/>
            <person name="Chakraborty S."/>
            <person name="Pramanik A."/>
            <person name="Mukherjee J."/>
            <person name="Brink B."/>
        </authorList>
    </citation>
    <scope>NUCLEOTIDE SEQUENCE [LARGE SCALE GENOMIC DNA]</scope>
    <source>
        <strain evidence="1 2">AP17</strain>
    </source>
</reference>
<dbReference type="EMBL" id="CP051167">
    <property type="protein sequence ID" value="QIZ72531.1"/>
    <property type="molecule type" value="Genomic_DNA"/>
</dbReference>
<gene>
    <name evidence="1" type="ORF">HCG48_19655</name>
</gene>
<keyword evidence="2" id="KW-1185">Reference proteome</keyword>